<keyword evidence="1" id="KW-0472">Membrane</keyword>
<dbReference type="EMBL" id="AONB01000003">
    <property type="protein sequence ID" value="EXJ12227.1"/>
    <property type="molecule type" value="Genomic_DNA"/>
</dbReference>
<gene>
    <name evidence="2" type="ORF">D791_01116</name>
</gene>
<organism evidence="2 3">
    <name type="scientific">Nitrincola nitratireducens</name>
    <dbReference type="NCBI Taxonomy" id="1229521"/>
    <lineage>
        <taxon>Bacteria</taxon>
        <taxon>Pseudomonadati</taxon>
        <taxon>Pseudomonadota</taxon>
        <taxon>Gammaproteobacteria</taxon>
        <taxon>Oceanospirillales</taxon>
        <taxon>Oceanospirillaceae</taxon>
        <taxon>Nitrincola</taxon>
    </lineage>
</organism>
<sequence length="64" mass="7477">MKLLWFLRTSDASASSHEDNTQSPRIVIWGTLLVLSCFFTWAYFAELDEVTRLKVRLFPVPERS</sequence>
<name>W9V813_9GAMM</name>
<accession>W9V813</accession>
<protein>
    <submittedName>
        <fullName evidence="2">Uncharacterized protein</fullName>
    </submittedName>
</protein>
<reference evidence="3" key="1">
    <citation type="submission" date="2012-11" db="EMBL/GenBank/DDBJ databases">
        <authorList>
            <person name="Singh A."/>
            <person name="Pinnaka A.K."/>
            <person name="Vaidya B."/>
        </authorList>
    </citation>
    <scope>NUCLEOTIDE SEQUENCE [LARGE SCALE GENOMIC DNA]</scope>
    <source>
        <strain evidence="3">AK23</strain>
    </source>
</reference>
<keyword evidence="3" id="KW-1185">Reference proteome</keyword>
<evidence type="ECO:0000256" key="1">
    <source>
        <dbReference type="SAM" id="Phobius"/>
    </source>
</evidence>
<comment type="caution">
    <text evidence="2">The sequence shown here is derived from an EMBL/GenBank/DDBJ whole genome shotgun (WGS) entry which is preliminary data.</text>
</comment>
<keyword evidence="1" id="KW-1133">Transmembrane helix</keyword>
<keyword evidence="1" id="KW-0812">Transmembrane</keyword>
<dbReference type="Proteomes" id="UP000019464">
    <property type="component" value="Unassembled WGS sequence"/>
</dbReference>
<evidence type="ECO:0000313" key="3">
    <source>
        <dbReference type="Proteomes" id="UP000019464"/>
    </source>
</evidence>
<feature type="transmembrane region" description="Helical" evidence="1">
    <location>
        <begin position="26"/>
        <end position="44"/>
    </location>
</feature>
<dbReference type="AlphaFoldDB" id="W9V813"/>
<reference evidence="2 3" key="2">
    <citation type="journal article" date="2015" name="Syst. Appl. Microbiol.">
        <title>Nitrincola nitratireducens sp. nov. isolated from a haloalkaline crater lake.</title>
        <authorList>
            <person name="Singh A."/>
            <person name="Vaidya B."/>
            <person name="Tanuku N.R."/>
            <person name="Pinnaka A.K."/>
        </authorList>
    </citation>
    <scope>NUCLEOTIDE SEQUENCE [LARGE SCALE GENOMIC DNA]</scope>
    <source>
        <strain evidence="2 3">AK23</strain>
    </source>
</reference>
<evidence type="ECO:0000313" key="2">
    <source>
        <dbReference type="EMBL" id="EXJ12227.1"/>
    </source>
</evidence>
<dbReference type="STRING" id="1229521.D791_01116"/>
<proteinExistence type="predicted"/>
<dbReference type="RefSeq" id="WP_202806814.1">
    <property type="nucleotide sequence ID" value="NZ_AONB01000003.1"/>
</dbReference>